<dbReference type="EMBL" id="CCBQ010000004">
    <property type="protein sequence ID" value="CDO91853.1"/>
    <property type="molecule type" value="Genomic_DNA"/>
</dbReference>
<sequence>MSEEEDYAEYMMSEEDMSSFEMEVDSDVEPIDEQIENHDLGPGDLISRNDNMERSGKTSEAATEKLCRGWYETSKAFKSDDQFDEAARWFTKCRGNPVWWFKSLKQLIKCDLSKGARLDARLRELFQVISVEKGRIGDDVYIQGSIKRLLNKIVPDLNSQLLFTERSHQAAVEVNNLIDLHSYLDVFYEGVKDWSQDIKDMIQIRKTVYSAWIHILKQEPIPESTMDALCSAIHLETYLILLQLHVKTFVERNEVDLAALSEVVQEVGNFISGSLSVSQIPSITSVYHFAKFLTFWKSTDHYNQMQMLSKCQGELTLCFQDLEAIGGSERDGLMLSQLSLMGIVFCHLLLNDENKLDPFELEQIKVLESTNLVVLLQTLHKCWLDMDLYTLEECLLQLRSSYSPWYDAMIDKVIVLCQSNKLWKRIAPAYSCIALQDLITKLKTKNTITMNRDQLLTLLMKSIAKDTAELYYKLDLVQDYIYFGDEYAVPLRSEELSIVNPLSQKMGSEIIGKDEWLCNVANWEKPKVPKKISAIEFMDHMKANRMAISQMDLDHQQPTISSFLLKLSTLTYAQVAQNPSSLASTT</sequence>
<organism evidence="3 4">
    <name type="scientific">Kluyveromyces dobzhanskii CBS 2104</name>
    <dbReference type="NCBI Taxonomy" id="1427455"/>
    <lineage>
        <taxon>Eukaryota</taxon>
        <taxon>Fungi</taxon>
        <taxon>Dikarya</taxon>
        <taxon>Ascomycota</taxon>
        <taxon>Saccharomycotina</taxon>
        <taxon>Saccharomycetes</taxon>
        <taxon>Saccharomycetales</taxon>
        <taxon>Saccharomycetaceae</taxon>
        <taxon>Kluyveromyces</taxon>
    </lineage>
</organism>
<feature type="domain" description="PCI" evidence="2">
    <location>
        <begin position="300"/>
        <end position="488"/>
    </location>
</feature>
<proteinExistence type="predicted"/>
<feature type="compositionally biased region" description="Basic and acidic residues" evidence="1">
    <location>
        <begin position="50"/>
        <end position="59"/>
    </location>
</feature>
<dbReference type="AlphaFoldDB" id="A0A0A8KZ56"/>
<name>A0A0A8KZ56_9SACH</name>
<protein>
    <submittedName>
        <fullName evidence="3">WGS project CCBQ000000000 data, contig 00107</fullName>
    </submittedName>
</protein>
<dbReference type="Proteomes" id="UP000031516">
    <property type="component" value="Unassembled WGS sequence"/>
</dbReference>
<evidence type="ECO:0000256" key="1">
    <source>
        <dbReference type="SAM" id="MobiDB-lite"/>
    </source>
</evidence>
<feature type="region of interest" description="Disordered" evidence="1">
    <location>
        <begin position="1"/>
        <end position="59"/>
    </location>
</feature>
<gene>
    <name evidence="3" type="ORF">KLDO_g185</name>
</gene>
<evidence type="ECO:0000313" key="4">
    <source>
        <dbReference type="Proteomes" id="UP000031516"/>
    </source>
</evidence>
<feature type="compositionally biased region" description="Acidic residues" evidence="1">
    <location>
        <begin position="1"/>
        <end position="34"/>
    </location>
</feature>
<keyword evidence="4" id="KW-1185">Reference proteome</keyword>
<evidence type="ECO:0000313" key="3">
    <source>
        <dbReference type="EMBL" id="CDO91853.1"/>
    </source>
</evidence>
<dbReference type="PROSITE" id="PS50250">
    <property type="entry name" value="PCI"/>
    <property type="match status" value="1"/>
</dbReference>
<accession>A0A0A8KZ56</accession>
<reference evidence="3 4" key="1">
    <citation type="submission" date="2014-03" db="EMBL/GenBank/DDBJ databases">
        <title>The genome of Kluyveromyces dobzhanskii.</title>
        <authorList>
            <person name="Nystedt B."/>
            <person name="Astrom S."/>
        </authorList>
    </citation>
    <scope>NUCLEOTIDE SEQUENCE [LARGE SCALE GENOMIC DNA]</scope>
    <source>
        <strain evidence="3 4">CBS 2104</strain>
    </source>
</reference>
<evidence type="ECO:0000259" key="2">
    <source>
        <dbReference type="PROSITE" id="PS50250"/>
    </source>
</evidence>
<comment type="caution">
    <text evidence="3">The sequence shown here is derived from an EMBL/GenBank/DDBJ whole genome shotgun (WGS) entry which is preliminary data.</text>
</comment>
<dbReference type="OrthoDB" id="4047547at2759"/>
<dbReference type="InterPro" id="IPR000717">
    <property type="entry name" value="PCI_dom"/>
</dbReference>